<reference evidence="4 5" key="1">
    <citation type="submission" date="2024-04" db="EMBL/GenBank/DDBJ databases">
        <title>Symmetric and asymmetric DNA N6-adenine methylation regulates different biological responses in Mucorales.</title>
        <authorList>
            <consortium name="Lawrence Berkeley National Laboratory"/>
            <person name="Lax C."/>
            <person name="Mondo S.J."/>
            <person name="Osorio-Concepcion M."/>
            <person name="Muszewska A."/>
            <person name="Corrochano-Luque M."/>
            <person name="Gutierrez G."/>
            <person name="Riley R."/>
            <person name="Lipzen A."/>
            <person name="Guo J."/>
            <person name="Hundley H."/>
            <person name="Amirebrahimi M."/>
            <person name="Ng V."/>
            <person name="Lorenzo-Gutierrez D."/>
            <person name="Binder U."/>
            <person name="Yang J."/>
            <person name="Song Y."/>
            <person name="Canovas D."/>
            <person name="Navarro E."/>
            <person name="Freitag M."/>
            <person name="Gabaldon T."/>
            <person name="Grigoriev I.V."/>
            <person name="Corrochano L.M."/>
            <person name="Nicolas F.E."/>
            <person name="Garre V."/>
        </authorList>
    </citation>
    <scope>NUCLEOTIDE SEQUENCE [LARGE SCALE GENOMIC DNA]</scope>
    <source>
        <strain evidence="4 5">L51</strain>
    </source>
</reference>
<keyword evidence="2" id="KW-0472">Membrane</keyword>
<proteinExistence type="inferred from homology"/>
<dbReference type="Pfam" id="PF04108">
    <property type="entry name" value="ATG17_like"/>
    <property type="match status" value="1"/>
</dbReference>
<keyword evidence="2" id="KW-0653">Protein transport</keyword>
<comment type="function">
    <text evidence="2">Involved in cytoplasm to vacuole transport (Cvt), pexophagy, mitophagy and nucleophagy. Recruits mitochondria for their selective degradation via autophagy (mitophagy) during starvation. Works as scaffold proteins that recruit ATG proteins to the pre-autophagosome (PAS), the site of vesicle/autophagosome formation. Required for the Cvt vesicles completion.</text>
</comment>
<name>A0ABR3AQ71_PHYBL</name>
<evidence type="ECO:0000313" key="5">
    <source>
        <dbReference type="Proteomes" id="UP001448207"/>
    </source>
</evidence>
<comment type="subunit">
    <text evidence="2">Homodimer.</text>
</comment>
<dbReference type="InterPro" id="IPR040040">
    <property type="entry name" value="ATG11"/>
</dbReference>
<keyword evidence="5" id="KW-1185">Reference proteome</keyword>
<comment type="similarity">
    <text evidence="2">Belongs to the ATG11 family.</text>
</comment>
<accession>A0ABR3AQ71</accession>
<comment type="caution">
    <text evidence="4">The sequence shown here is derived from an EMBL/GenBank/DDBJ whole genome shotgun (WGS) entry which is preliminary data.</text>
</comment>
<comment type="subcellular location">
    <subcellularLocation>
        <location evidence="2">Preautophagosomal structure membrane</location>
        <topology evidence="2">Peripheral membrane protein</topology>
    </subcellularLocation>
    <subcellularLocation>
        <location evidence="2">Vacuole membrane</location>
        <topology evidence="2">Peripheral membrane protein</topology>
    </subcellularLocation>
    <text evidence="2">During pexophagy, accumulates in the vacuolar membrane region, where the peroxisomes contact the vacuole.</text>
</comment>
<dbReference type="PANTHER" id="PTHR13222">
    <property type="entry name" value="RB1-INDUCIBLE COILED-COIL"/>
    <property type="match status" value="1"/>
</dbReference>
<dbReference type="PANTHER" id="PTHR13222:SF1">
    <property type="entry name" value="RB1-INDUCIBLE COILED-COIL PROTEIN 1"/>
    <property type="match status" value="1"/>
</dbReference>
<dbReference type="Proteomes" id="UP001448207">
    <property type="component" value="Unassembled WGS sequence"/>
</dbReference>
<evidence type="ECO:0000256" key="2">
    <source>
        <dbReference type="RuleBase" id="RU367075"/>
    </source>
</evidence>
<keyword evidence="2" id="KW-0813">Transport</keyword>
<keyword evidence="2" id="KW-0926">Vacuole</keyword>
<gene>
    <name evidence="4" type="ORF">J3Q64DRAFT_1270177</name>
</gene>
<sequence length="707" mass="80237">MKLYRAETGQQVDWPSPPTPIVTLENLKQQLEKCTGIPIESQILMTSFGTQVKEALVKDVLEATDKAGSPSLNRSILVLIQFYFMYSQNEYIIFCYDRQYLGASPEDIEQLLESEMPQFEPIIPIFEASNALQTMLRSVQKPTLSQGCESYLALFAKFDAYSQALASATVKHTNMAKTIVEDQKSQRMALNVAVTNLESHNKLVYQGAQAFCSHAEKELRRQSGLLETTDVDISLLRAIQIHPFFIEGIETATPKSRLIDFVDEQRIQDARHNTRTVCDHLTQEIRELRALATDLKHYENDLQYQIAKDIDLQTLDSTLSDTHAMQNKSQFIRDKIKRDLGRIYSKIADLMGIPIETLSVQPLRLPPGPSTVPTHAKKTFEAFKHLAEIHVTDYLPKLHDYEHTIREKVTDLVRIKRQAIQAFLTNINIVSQLQSEIAAVTPRLELAENELAEFKQNSRKNDLETARNVLFAYGALMIEAVRRNEYTTLLAEYANSMTSVLANYRNQEEDRREKFRREISTSLPFQIKSLSDSATQCEIPIIHLQNSKPTVTQKDIIAFITQLGHGYASTSKEKKRKTGTLLSILQRTSGSVLFDSTGSGIQSTSRRTIQRDVQGERLIKLLNTMNKQLEGLKPELLKSIESTFFENNSWNNRVSPFFGSGSIVASNATEAMLQQKAKALTTAEDQIKVFLLLQLMITKRLIFFSDL</sequence>
<evidence type="ECO:0000256" key="1">
    <source>
        <dbReference type="ARBA" id="ARBA00023006"/>
    </source>
</evidence>
<dbReference type="EMBL" id="JBCLYO010000023">
    <property type="protein sequence ID" value="KAL0079139.1"/>
    <property type="molecule type" value="Genomic_DNA"/>
</dbReference>
<feature type="domain" description="Autophagy protein ATG17-like" evidence="3">
    <location>
        <begin position="162"/>
        <end position="520"/>
    </location>
</feature>
<evidence type="ECO:0000259" key="3">
    <source>
        <dbReference type="Pfam" id="PF04108"/>
    </source>
</evidence>
<keyword evidence="1 2" id="KW-0072">Autophagy</keyword>
<protein>
    <recommendedName>
        <fullName evidence="2">Autophagy-related protein 11</fullName>
    </recommendedName>
</protein>
<evidence type="ECO:0000313" key="4">
    <source>
        <dbReference type="EMBL" id="KAL0079139.1"/>
    </source>
</evidence>
<dbReference type="InterPro" id="IPR045326">
    <property type="entry name" value="ATG17-like_dom"/>
</dbReference>
<organism evidence="4 5">
    <name type="scientific">Phycomyces blakesleeanus</name>
    <dbReference type="NCBI Taxonomy" id="4837"/>
    <lineage>
        <taxon>Eukaryota</taxon>
        <taxon>Fungi</taxon>
        <taxon>Fungi incertae sedis</taxon>
        <taxon>Mucoromycota</taxon>
        <taxon>Mucoromycotina</taxon>
        <taxon>Mucoromycetes</taxon>
        <taxon>Mucorales</taxon>
        <taxon>Phycomycetaceae</taxon>
        <taxon>Phycomyces</taxon>
    </lineage>
</organism>